<dbReference type="Gene3D" id="3.40.50.1820">
    <property type="entry name" value="alpha/beta hydrolase"/>
    <property type="match status" value="1"/>
</dbReference>
<gene>
    <name evidence="2" type="ORF">Cci01nite_15150</name>
</gene>
<dbReference type="SUPFAM" id="SSF53474">
    <property type="entry name" value="alpha/beta-Hydrolases"/>
    <property type="match status" value="1"/>
</dbReference>
<organism evidence="2 3">
    <name type="scientific">Catellatospora citrea</name>
    <dbReference type="NCBI Taxonomy" id="53366"/>
    <lineage>
        <taxon>Bacteria</taxon>
        <taxon>Bacillati</taxon>
        <taxon>Actinomycetota</taxon>
        <taxon>Actinomycetes</taxon>
        <taxon>Micromonosporales</taxon>
        <taxon>Micromonosporaceae</taxon>
        <taxon>Catellatospora</taxon>
    </lineage>
</organism>
<accession>A0A8J3KAP4</accession>
<dbReference type="Pfam" id="PF12697">
    <property type="entry name" value="Abhydrolase_6"/>
    <property type="match status" value="1"/>
</dbReference>
<dbReference type="PANTHER" id="PTHR43194:SF2">
    <property type="entry name" value="PEROXISOMAL MEMBRANE PROTEIN LPX1"/>
    <property type="match status" value="1"/>
</dbReference>
<dbReference type="InterPro" id="IPR050228">
    <property type="entry name" value="Carboxylesterase_BioH"/>
</dbReference>
<dbReference type="AlphaFoldDB" id="A0A8J3KAP4"/>
<dbReference type="InterPro" id="IPR029058">
    <property type="entry name" value="AB_hydrolase_fold"/>
</dbReference>
<feature type="domain" description="AB hydrolase-1" evidence="1">
    <location>
        <begin position="23"/>
        <end position="260"/>
    </location>
</feature>
<dbReference type="InterPro" id="IPR000073">
    <property type="entry name" value="AB_hydrolase_1"/>
</dbReference>
<evidence type="ECO:0000313" key="2">
    <source>
        <dbReference type="EMBL" id="GIF96421.1"/>
    </source>
</evidence>
<dbReference type="EMBL" id="BONH01000005">
    <property type="protein sequence ID" value="GIF96421.1"/>
    <property type="molecule type" value="Genomic_DNA"/>
</dbReference>
<dbReference type="PANTHER" id="PTHR43194">
    <property type="entry name" value="HYDROLASE ALPHA/BETA FOLD FAMILY"/>
    <property type="match status" value="1"/>
</dbReference>
<sequence>MERVTAPDGASIALHSTGTGPGVVLVHGGGVTIEEYRRLIARLSDRFTVHAYNRRGRLDAPARREPYSVEHEIDDLGAVLEHTGARYVIGHSYGGFVALRAALRLPIERLALYDAALRIDGTPDGTYLDDVDEALRAGKSARAMAIVAAGVNTHSAVSRLPLSVRTAICRAFLRTPIGRRMGELLPMTLFETRQVLAHEGSADAYAGVTADVLLACGASAPGYFEEHHTKLARVIPRARTMVVPGARHDAIAIAPARLVDPIAEFFAAPLTSLPTTPA</sequence>
<dbReference type="GO" id="GO:0003824">
    <property type="term" value="F:catalytic activity"/>
    <property type="evidence" value="ECO:0007669"/>
    <property type="project" value="UniProtKB-ARBA"/>
</dbReference>
<dbReference type="Proteomes" id="UP000659904">
    <property type="component" value="Unassembled WGS sequence"/>
</dbReference>
<evidence type="ECO:0000259" key="1">
    <source>
        <dbReference type="Pfam" id="PF12697"/>
    </source>
</evidence>
<proteinExistence type="predicted"/>
<name>A0A8J3KAP4_9ACTN</name>
<keyword evidence="3" id="KW-1185">Reference proteome</keyword>
<dbReference type="RefSeq" id="WP_120319405.1">
    <property type="nucleotide sequence ID" value="NZ_BONH01000005.1"/>
</dbReference>
<reference evidence="2 3" key="1">
    <citation type="submission" date="2021-01" db="EMBL/GenBank/DDBJ databases">
        <title>Whole genome shotgun sequence of Catellatospora citrea NBRC 14495.</title>
        <authorList>
            <person name="Komaki H."/>
            <person name="Tamura T."/>
        </authorList>
    </citation>
    <scope>NUCLEOTIDE SEQUENCE [LARGE SCALE GENOMIC DNA]</scope>
    <source>
        <strain evidence="2 3">NBRC 14495</strain>
    </source>
</reference>
<evidence type="ECO:0000313" key="3">
    <source>
        <dbReference type="Proteomes" id="UP000659904"/>
    </source>
</evidence>
<comment type="caution">
    <text evidence="2">The sequence shown here is derived from an EMBL/GenBank/DDBJ whole genome shotgun (WGS) entry which is preliminary data.</text>
</comment>
<protein>
    <recommendedName>
        <fullName evidence="1">AB hydrolase-1 domain-containing protein</fullName>
    </recommendedName>
</protein>